<evidence type="ECO:0000259" key="8">
    <source>
        <dbReference type="SMART" id="SM00244"/>
    </source>
</evidence>
<comment type="subcellular location">
    <subcellularLocation>
        <location evidence="1">Membrane</location>
    </subcellularLocation>
</comment>
<evidence type="ECO:0000256" key="1">
    <source>
        <dbReference type="ARBA" id="ARBA00004370"/>
    </source>
</evidence>
<dbReference type="GO" id="GO:0016020">
    <property type="term" value="C:membrane"/>
    <property type="evidence" value="ECO:0007669"/>
    <property type="project" value="UniProtKB-SubCell"/>
</dbReference>
<sequence>MAWNEPGKDDKDPWGNNRGNDGPPDLDDVLRNLKNKLGGMFGGSSSNSSNEQPTGQGGAIGLGLIAAVVFVVWLASGIYIVEPAEQGVVVRFGAYTDTTTSGPHWHLPYPIETVEVVDVEQIRNIEIGYRSTDGRSANTILSESLMLTQDENIVDLKIAVQYRIKDASHYLFNVRNPDLTLRQMTESAVRETVGTSKMDFVLTEGRSAIAAGTEVLLQSMLDIHETGLMITSVNMQDVQPPEQVQAAFADVVKAREDEVRQKNEAEAYANDVVPRARGAAFRLVQEAEAYKSQIMAKAEGETSRFLQVMNEYEKAPLITKERLYLDTMESVYSKTQKVMVDVSKESNNVLYLPLDKMRGGSSEASSRINPDSLINSNSTSGTSSSNSASPRDDARSRGSR</sequence>
<protein>
    <recommendedName>
        <fullName evidence="8">Band 7 domain-containing protein</fullName>
    </recommendedName>
</protein>
<reference evidence="9" key="1">
    <citation type="journal article" date="2015" name="Nature">
        <title>Complex archaea that bridge the gap between prokaryotes and eukaryotes.</title>
        <authorList>
            <person name="Spang A."/>
            <person name="Saw J.H."/>
            <person name="Jorgensen S.L."/>
            <person name="Zaremba-Niedzwiedzka K."/>
            <person name="Martijn J."/>
            <person name="Lind A.E."/>
            <person name="van Eijk R."/>
            <person name="Schleper C."/>
            <person name="Guy L."/>
            <person name="Ettema T.J."/>
        </authorList>
    </citation>
    <scope>NUCLEOTIDE SEQUENCE</scope>
</reference>
<proteinExistence type="inferred from homology"/>
<feature type="transmembrane region" description="Helical" evidence="7">
    <location>
        <begin position="59"/>
        <end position="81"/>
    </location>
</feature>
<keyword evidence="3 7" id="KW-0812">Transmembrane</keyword>
<dbReference type="InterPro" id="IPR001107">
    <property type="entry name" value="Band_7"/>
</dbReference>
<dbReference type="EMBL" id="LAZR01000820">
    <property type="protein sequence ID" value="KKN57068.1"/>
    <property type="molecule type" value="Genomic_DNA"/>
</dbReference>
<name>A0A0F9UTV5_9ZZZZ</name>
<evidence type="ECO:0000256" key="2">
    <source>
        <dbReference type="ARBA" id="ARBA00006971"/>
    </source>
</evidence>
<feature type="compositionally biased region" description="Basic and acidic residues" evidence="6">
    <location>
        <begin position="390"/>
        <end position="400"/>
    </location>
</feature>
<feature type="region of interest" description="Disordered" evidence="6">
    <location>
        <begin position="356"/>
        <end position="400"/>
    </location>
</feature>
<comment type="caution">
    <text evidence="9">The sequence shown here is derived from an EMBL/GenBank/DDBJ whole genome shotgun (WGS) entry which is preliminary data.</text>
</comment>
<dbReference type="NCBIfam" id="TIGR01933">
    <property type="entry name" value="hflK"/>
    <property type="match status" value="1"/>
</dbReference>
<dbReference type="SMART" id="SM00244">
    <property type="entry name" value="PHB"/>
    <property type="match status" value="1"/>
</dbReference>
<evidence type="ECO:0000256" key="5">
    <source>
        <dbReference type="ARBA" id="ARBA00023136"/>
    </source>
</evidence>
<accession>A0A0F9UTV5</accession>
<evidence type="ECO:0000256" key="7">
    <source>
        <dbReference type="SAM" id="Phobius"/>
    </source>
</evidence>
<feature type="compositionally biased region" description="Polar residues" evidence="6">
    <location>
        <begin position="362"/>
        <end position="374"/>
    </location>
</feature>
<keyword evidence="5 7" id="KW-0472">Membrane</keyword>
<evidence type="ECO:0000313" key="9">
    <source>
        <dbReference type="EMBL" id="KKN57068.1"/>
    </source>
</evidence>
<dbReference type="PANTHER" id="PTHR43327">
    <property type="entry name" value="STOMATIN-LIKE PROTEIN 2, MITOCHONDRIAL"/>
    <property type="match status" value="1"/>
</dbReference>
<feature type="region of interest" description="Disordered" evidence="6">
    <location>
        <begin position="1"/>
        <end position="28"/>
    </location>
</feature>
<keyword evidence="4 7" id="KW-1133">Transmembrane helix</keyword>
<feature type="domain" description="Band 7" evidence="8">
    <location>
        <begin position="76"/>
        <end position="252"/>
    </location>
</feature>
<dbReference type="InterPro" id="IPR036013">
    <property type="entry name" value="Band_7/SPFH_dom_sf"/>
</dbReference>
<dbReference type="SUPFAM" id="SSF117892">
    <property type="entry name" value="Band 7/SPFH domain"/>
    <property type="match status" value="1"/>
</dbReference>
<feature type="compositionally biased region" description="Low complexity" evidence="6">
    <location>
        <begin position="375"/>
        <end position="389"/>
    </location>
</feature>
<dbReference type="InterPro" id="IPR010201">
    <property type="entry name" value="HflK"/>
</dbReference>
<dbReference type="InterPro" id="IPR050710">
    <property type="entry name" value="Band7/mec-2_domain"/>
</dbReference>
<comment type="similarity">
    <text evidence="2">Belongs to the band 7/mec-2 family. HflK subfamily.</text>
</comment>
<dbReference type="Gene3D" id="3.30.479.30">
    <property type="entry name" value="Band 7 domain"/>
    <property type="match status" value="1"/>
</dbReference>
<dbReference type="AlphaFoldDB" id="A0A0F9UTV5"/>
<feature type="compositionally biased region" description="Basic and acidic residues" evidence="6">
    <location>
        <begin position="1"/>
        <end position="13"/>
    </location>
</feature>
<evidence type="ECO:0000256" key="6">
    <source>
        <dbReference type="SAM" id="MobiDB-lite"/>
    </source>
</evidence>
<evidence type="ECO:0000256" key="4">
    <source>
        <dbReference type="ARBA" id="ARBA00022989"/>
    </source>
</evidence>
<dbReference type="Pfam" id="PF01145">
    <property type="entry name" value="Band_7"/>
    <property type="match status" value="1"/>
</dbReference>
<organism evidence="9">
    <name type="scientific">marine sediment metagenome</name>
    <dbReference type="NCBI Taxonomy" id="412755"/>
    <lineage>
        <taxon>unclassified sequences</taxon>
        <taxon>metagenomes</taxon>
        <taxon>ecological metagenomes</taxon>
    </lineage>
</organism>
<dbReference type="InterPro" id="IPR020980">
    <property type="entry name" value="Membrane_HflK_N"/>
</dbReference>
<dbReference type="Pfam" id="PF12221">
    <property type="entry name" value="HflK_N"/>
    <property type="match status" value="1"/>
</dbReference>
<gene>
    <name evidence="9" type="ORF">LCGC14_0565950</name>
</gene>
<dbReference type="PANTHER" id="PTHR43327:SF2">
    <property type="entry name" value="MODULATOR OF FTSH PROTEASE HFLK"/>
    <property type="match status" value="1"/>
</dbReference>
<dbReference type="CDD" id="cd03404">
    <property type="entry name" value="SPFH_HflK"/>
    <property type="match status" value="1"/>
</dbReference>
<evidence type="ECO:0000256" key="3">
    <source>
        <dbReference type="ARBA" id="ARBA00022692"/>
    </source>
</evidence>